<dbReference type="EMBL" id="KN881397">
    <property type="protein sequence ID" value="KIY60657.1"/>
    <property type="molecule type" value="Genomic_DNA"/>
</dbReference>
<accession>A0A0D7AQY9</accession>
<feature type="compositionally biased region" description="Polar residues" evidence="1">
    <location>
        <begin position="88"/>
        <end position="112"/>
    </location>
</feature>
<evidence type="ECO:0000313" key="2">
    <source>
        <dbReference type="EMBL" id="KIY60657.1"/>
    </source>
</evidence>
<dbReference type="STRING" id="1314674.A0A0D7AQY9"/>
<proteinExistence type="predicted"/>
<name>A0A0D7AQY9_9AGAR</name>
<organism evidence="2 3">
    <name type="scientific">Cylindrobasidium torrendii FP15055 ss-10</name>
    <dbReference type="NCBI Taxonomy" id="1314674"/>
    <lineage>
        <taxon>Eukaryota</taxon>
        <taxon>Fungi</taxon>
        <taxon>Dikarya</taxon>
        <taxon>Basidiomycota</taxon>
        <taxon>Agaricomycotina</taxon>
        <taxon>Agaricomycetes</taxon>
        <taxon>Agaricomycetidae</taxon>
        <taxon>Agaricales</taxon>
        <taxon>Marasmiineae</taxon>
        <taxon>Physalacriaceae</taxon>
        <taxon>Cylindrobasidium</taxon>
    </lineage>
</organism>
<protein>
    <submittedName>
        <fullName evidence="2">Uncharacterized protein</fullName>
    </submittedName>
</protein>
<evidence type="ECO:0000313" key="3">
    <source>
        <dbReference type="Proteomes" id="UP000054007"/>
    </source>
</evidence>
<dbReference type="Proteomes" id="UP000054007">
    <property type="component" value="Unassembled WGS sequence"/>
</dbReference>
<sequence>MFRIHAGSDKSTIPRDFMEAGGTEAAARRRLVEAAFGDFALTCFNARDQASRCHPDMTACTAPPTFLLHRPVSWETGTIRPPSLPVDPSTTVQGPSLNGLSSQQAASTSPLPQVSKEVRKRKKNNTTPVPRKKRTASHAPTELDDSDDDQEQPSKNPWDIEDDGSGEDEPPTARHEPGVRASHRISARTGPRLPQTSLETGNMVVNSSSVPVPHPSNDIEPSAAATCTVNAAGEDEQNNVGIDSEGNDNEQQPEDIVMDDVEPAPEPEATVNVDAVAKPSTRTKTRKSAKAKQNPASFADGHLDYVKPMFAKVDDEKWNQLVAIFMRYEGSRDSKDARLASGQRPEVILTWLLDGVLPTKMPETVTLAKNVFWAWWRCLQPPWRQLGQSNKPVTASDRRTTGDDWSRLDANGVNGLVNVMVYLLMWGLKVKDDGSGLVAWHEALRDVHWTFEQMLGEDGD</sequence>
<feature type="region of interest" description="Disordered" evidence="1">
    <location>
        <begin position="78"/>
        <end position="198"/>
    </location>
</feature>
<evidence type="ECO:0000256" key="1">
    <source>
        <dbReference type="SAM" id="MobiDB-lite"/>
    </source>
</evidence>
<feature type="compositionally biased region" description="Acidic residues" evidence="1">
    <location>
        <begin position="159"/>
        <end position="170"/>
    </location>
</feature>
<feature type="compositionally biased region" description="Acidic residues" evidence="1">
    <location>
        <begin position="142"/>
        <end position="151"/>
    </location>
</feature>
<dbReference type="AlphaFoldDB" id="A0A0D7AQY9"/>
<reference evidence="2 3" key="1">
    <citation type="journal article" date="2015" name="Fungal Genet. Biol.">
        <title>Evolution of novel wood decay mechanisms in Agaricales revealed by the genome sequences of Fistulina hepatica and Cylindrobasidium torrendii.</title>
        <authorList>
            <person name="Floudas D."/>
            <person name="Held B.W."/>
            <person name="Riley R."/>
            <person name="Nagy L.G."/>
            <person name="Koehler G."/>
            <person name="Ransdell A.S."/>
            <person name="Younus H."/>
            <person name="Chow J."/>
            <person name="Chiniquy J."/>
            <person name="Lipzen A."/>
            <person name="Tritt A."/>
            <person name="Sun H."/>
            <person name="Haridas S."/>
            <person name="LaButti K."/>
            <person name="Ohm R.A."/>
            <person name="Kues U."/>
            <person name="Blanchette R.A."/>
            <person name="Grigoriev I.V."/>
            <person name="Minto R.E."/>
            <person name="Hibbett D.S."/>
        </authorList>
    </citation>
    <scope>NUCLEOTIDE SEQUENCE [LARGE SCALE GENOMIC DNA]</scope>
    <source>
        <strain evidence="2 3">FP15055 ss-10</strain>
    </source>
</reference>
<dbReference type="OrthoDB" id="2683861at2759"/>
<keyword evidence="3" id="KW-1185">Reference proteome</keyword>
<gene>
    <name evidence="2" type="ORF">CYLTODRAFT_484163</name>
</gene>
<feature type="compositionally biased region" description="Basic residues" evidence="1">
    <location>
        <begin position="118"/>
        <end position="136"/>
    </location>
</feature>